<dbReference type="Gene3D" id="3.60.140.10">
    <property type="entry name" value="CNF1/YfiH-like putative cysteine hydrolases"/>
    <property type="match status" value="1"/>
</dbReference>
<evidence type="ECO:0000313" key="11">
    <source>
        <dbReference type="EMBL" id="CAB0151807.1"/>
    </source>
</evidence>
<name>A0A6S6WPU3_9GAMM</name>
<evidence type="ECO:0000256" key="8">
    <source>
        <dbReference type="ARBA" id="ARBA00048968"/>
    </source>
</evidence>
<dbReference type="GO" id="GO:0017061">
    <property type="term" value="F:S-methyl-5-thioadenosine phosphorylase activity"/>
    <property type="evidence" value="ECO:0007669"/>
    <property type="project" value="UniProtKB-EC"/>
</dbReference>
<dbReference type="InterPro" id="IPR003730">
    <property type="entry name" value="Cu_polyphenol_OxRdtase"/>
</dbReference>
<evidence type="ECO:0000256" key="2">
    <source>
        <dbReference type="ARBA" id="ARBA00007353"/>
    </source>
</evidence>
<keyword evidence="6" id="KW-0862">Zinc</keyword>
<evidence type="ECO:0000256" key="3">
    <source>
        <dbReference type="ARBA" id="ARBA00022679"/>
    </source>
</evidence>
<dbReference type="AlphaFoldDB" id="A0A6S6WPU3"/>
<reference evidence="11 12" key="1">
    <citation type="submission" date="2020-02" db="EMBL/GenBank/DDBJ databases">
        <authorList>
            <person name="Rodrigo-Torres L."/>
            <person name="Arahal R. D."/>
            <person name="Lucena T."/>
        </authorList>
    </citation>
    <scope>NUCLEOTIDE SEQUENCE [LARGE SCALE GENOMIC DNA]</scope>
    <source>
        <strain evidence="11 12">CECT 9734</strain>
    </source>
</reference>
<comment type="catalytic activity">
    <reaction evidence="1">
        <text>inosine + phosphate = alpha-D-ribose 1-phosphate + hypoxanthine</text>
        <dbReference type="Rhea" id="RHEA:27646"/>
        <dbReference type="ChEBI" id="CHEBI:17368"/>
        <dbReference type="ChEBI" id="CHEBI:17596"/>
        <dbReference type="ChEBI" id="CHEBI:43474"/>
        <dbReference type="ChEBI" id="CHEBI:57720"/>
        <dbReference type="EC" id="2.4.2.1"/>
    </reaction>
    <physiologicalReaction direction="left-to-right" evidence="1">
        <dbReference type="Rhea" id="RHEA:27647"/>
    </physiologicalReaction>
</comment>
<comment type="catalytic activity">
    <reaction evidence="7">
        <text>adenosine + H2O + H(+) = inosine + NH4(+)</text>
        <dbReference type="Rhea" id="RHEA:24408"/>
        <dbReference type="ChEBI" id="CHEBI:15377"/>
        <dbReference type="ChEBI" id="CHEBI:15378"/>
        <dbReference type="ChEBI" id="CHEBI:16335"/>
        <dbReference type="ChEBI" id="CHEBI:17596"/>
        <dbReference type="ChEBI" id="CHEBI:28938"/>
        <dbReference type="EC" id="3.5.4.4"/>
    </reaction>
    <physiologicalReaction direction="left-to-right" evidence="7">
        <dbReference type="Rhea" id="RHEA:24409"/>
    </physiologicalReaction>
</comment>
<dbReference type="PANTHER" id="PTHR30616">
    <property type="entry name" value="UNCHARACTERIZED PROTEIN YFIH"/>
    <property type="match status" value="1"/>
</dbReference>
<dbReference type="GO" id="GO:0005507">
    <property type="term" value="F:copper ion binding"/>
    <property type="evidence" value="ECO:0007669"/>
    <property type="project" value="TreeGrafter"/>
</dbReference>
<accession>A0A6S6WPU3</accession>
<dbReference type="InterPro" id="IPR038371">
    <property type="entry name" value="Cu_polyphenol_OxRdtase_sf"/>
</dbReference>
<dbReference type="SUPFAM" id="SSF64438">
    <property type="entry name" value="CNF1/YfiH-like putative cysteine hydrolases"/>
    <property type="match status" value="1"/>
</dbReference>
<evidence type="ECO:0000313" key="12">
    <source>
        <dbReference type="Proteomes" id="UP000481517"/>
    </source>
</evidence>
<keyword evidence="4" id="KW-0479">Metal-binding</keyword>
<dbReference type="Pfam" id="PF02578">
    <property type="entry name" value="Cu-oxidase_4"/>
    <property type="match status" value="1"/>
</dbReference>
<comment type="similarity">
    <text evidence="2 10">Belongs to the purine nucleoside phosphorylase YfiH/LACC1 family.</text>
</comment>
<organism evidence="11 12">
    <name type="scientific">Pseudidiomarina piscicola</name>
    <dbReference type="NCBI Taxonomy" id="2614830"/>
    <lineage>
        <taxon>Bacteria</taxon>
        <taxon>Pseudomonadati</taxon>
        <taxon>Pseudomonadota</taxon>
        <taxon>Gammaproteobacteria</taxon>
        <taxon>Alteromonadales</taxon>
        <taxon>Idiomarinaceae</taxon>
        <taxon>Pseudidiomarina</taxon>
    </lineage>
</organism>
<keyword evidence="3" id="KW-0808">Transferase</keyword>
<evidence type="ECO:0000256" key="4">
    <source>
        <dbReference type="ARBA" id="ARBA00022723"/>
    </source>
</evidence>
<evidence type="ECO:0000256" key="7">
    <source>
        <dbReference type="ARBA" id="ARBA00047989"/>
    </source>
</evidence>
<sequence>MVDYGWCPKWQLPQGVQARITTVSEPGNLATHVNDNPILVASNRTQLAQELALPQPPKWLAQYHSTKVIEAQQAKLDEPADAIWSAQPQTVCAVLTADCLPILLCSDCGDVVAAIHAGWRGLAQGIVAETLTQLPLPANQFRAFIGPAIGPKHFEVGGDVYHAFEGLGVVDSQSFKPHIKGKWLADLPLLAERVLQKLGIQNVTQSAICTFSDERFFSYRQDPTCGRFASLIWKN</sequence>
<comment type="catalytic activity">
    <reaction evidence="8">
        <text>adenosine + phosphate = alpha-D-ribose 1-phosphate + adenine</text>
        <dbReference type="Rhea" id="RHEA:27642"/>
        <dbReference type="ChEBI" id="CHEBI:16335"/>
        <dbReference type="ChEBI" id="CHEBI:16708"/>
        <dbReference type="ChEBI" id="CHEBI:43474"/>
        <dbReference type="ChEBI" id="CHEBI:57720"/>
        <dbReference type="EC" id="2.4.2.1"/>
    </reaction>
    <physiologicalReaction direction="left-to-right" evidence="8">
        <dbReference type="Rhea" id="RHEA:27643"/>
    </physiologicalReaction>
</comment>
<dbReference type="CDD" id="cd16833">
    <property type="entry name" value="YfiH"/>
    <property type="match status" value="1"/>
</dbReference>
<dbReference type="NCBIfam" id="TIGR00726">
    <property type="entry name" value="peptidoglycan editing factor PgeF"/>
    <property type="match status" value="1"/>
</dbReference>
<evidence type="ECO:0000256" key="5">
    <source>
        <dbReference type="ARBA" id="ARBA00022801"/>
    </source>
</evidence>
<dbReference type="InterPro" id="IPR011324">
    <property type="entry name" value="Cytotoxic_necrot_fac-like_cat"/>
</dbReference>
<keyword evidence="12" id="KW-1185">Reference proteome</keyword>
<dbReference type="EMBL" id="CADCXY010000007">
    <property type="protein sequence ID" value="CAB0151807.1"/>
    <property type="molecule type" value="Genomic_DNA"/>
</dbReference>
<protein>
    <recommendedName>
        <fullName evidence="10">Purine nucleoside phosphorylase</fullName>
    </recommendedName>
</protein>
<dbReference type="PANTHER" id="PTHR30616:SF2">
    <property type="entry name" value="PURINE NUCLEOSIDE PHOSPHORYLASE LACC1"/>
    <property type="match status" value="1"/>
</dbReference>
<evidence type="ECO:0000256" key="10">
    <source>
        <dbReference type="RuleBase" id="RU361274"/>
    </source>
</evidence>
<proteinExistence type="inferred from homology"/>
<keyword evidence="5" id="KW-0378">Hydrolase</keyword>
<evidence type="ECO:0000256" key="1">
    <source>
        <dbReference type="ARBA" id="ARBA00000553"/>
    </source>
</evidence>
<evidence type="ECO:0000256" key="9">
    <source>
        <dbReference type="ARBA" id="ARBA00049893"/>
    </source>
</evidence>
<gene>
    <name evidence="11" type="primary">yfiH</name>
    <name evidence="11" type="ORF">PSI9734_02166</name>
</gene>
<evidence type="ECO:0000256" key="6">
    <source>
        <dbReference type="ARBA" id="ARBA00022833"/>
    </source>
</evidence>
<comment type="catalytic activity">
    <reaction evidence="9">
        <text>S-methyl-5'-thioadenosine + phosphate = 5-(methylsulfanyl)-alpha-D-ribose 1-phosphate + adenine</text>
        <dbReference type="Rhea" id="RHEA:11852"/>
        <dbReference type="ChEBI" id="CHEBI:16708"/>
        <dbReference type="ChEBI" id="CHEBI:17509"/>
        <dbReference type="ChEBI" id="CHEBI:43474"/>
        <dbReference type="ChEBI" id="CHEBI:58533"/>
        <dbReference type="EC" id="2.4.2.28"/>
    </reaction>
    <physiologicalReaction direction="left-to-right" evidence="9">
        <dbReference type="Rhea" id="RHEA:11853"/>
    </physiologicalReaction>
</comment>
<dbReference type="GO" id="GO:0016787">
    <property type="term" value="F:hydrolase activity"/>
    <property type="evidence" value="ECO:0007669"/>
    <property type="project" value="UniProtKB-KW"/>
</dbReference>
<dbReference type="Proteomes" id="UP000481517">
    <property type="component" value="Unassembled WGS sequence"/>
</dbReference>